<dbReference type="Gene3D" id="2.30.110.10">
    <property type="entry name" value="Electron Transport, Fmn-binding Protein, Chain A"/>
    <property type="match status" value="1"/>
</dbReference>
<proteinExistence type="predicted"/>
<reference evidence="1 2" key="1">
    <citation type="submission" date="2012-11" db="EMBL/GenBank/DDBJ databases">
        <title>The complete genome sequence of Corynebacterium maris Coryn-1 (=DSM 45190).</title>
        <authorList>
            <person name="Schaffert L."/>
            <person name="Albersmeier A."/>
            <person name="Kalinowski J."/>
            <person name="Ruckert C."/>
        </authorList>
    </citation>
    <scope>NUCLEOTIDE SEQUENCE [LARGE SCALE GENOMIC DNA]</scope>
    <source>
        <strain evidence="2">Coryn-1</strain>
    </source>
</reference>
<dbReference type="RefSeq" id="WP_020935681.1">
    <property type="nucleotide sequence ID" value="NC_021915.1"/>
</dbReference>
<evidence type="ECO:0000313" key="1">
    <source>
        <dbReference type="EMBL" id="AGS35749.1"/>
    </source>
</evidence>
<dbReference type="InterPro" id="IPR024747">
    <property type="entry name" value="Pyridox_Oxase-rel"/>
</dbReference>
<evidence type="ECO:0000313" key="2">
    <source>
        <dbReference type="Proteomes" id="UP000015388"/>
    </source>
</evidence>
<organism evidence="1 2">
    <name type="scientific">Corynebacterium maris DSM 45190</name>
    <dbReference type="NCBI Taxonomy" id="1224163"/>
    <lineage>
        <taxon>Bacteria</taxon>
        <taxon>Bacillati</taxon>
        <taxon>Actinomycetota</taxon>
        <taxon>Actinomycetes</taxon>
        <taxon>Mycobacteriales</taxon>
        <taxon>Corynebacteriaceae</taxon>
        <taxon>Corynebacterium</taxon>
    </lineage>
</organism>
<dbReference type="Pfam" id="PF12900">
    <property type="entry name" value="Pyridox_ox_2"/>
    <property type="match status" value="1"/>
</dbReference>
<dbReference type="AlphaFoldDB" id="S5SWY4"/>
<keyword evidence="2" id="KW-1185">Reference proteome</keyword>
<sequence>MSTHNDYTESLSTEAALERLSTKTLGRLVVRSGEDIELFPLNYTVHDGKIFFRTAEGTKLFNLAFHKDVLFEADDADLDESSAWSVIVKGEARILTSHSEVLAAEDLPLKPWTPSLKYNFVEITPREVSGRVFLLGEEPQRF</sequence>
<dbReference type="OrthoDB" id="7062584at2"/>
<dbReference type="Proteomes" id="UP000015388">
    <property type="component" value="Chromosome"/>
</dbReference>
<dbReference type="eggNOG" id="COG3467">
    <property type="taxonomic scope" value="Bacteria"/>
</dbReference>
<accession>S5SWY4</accession>
<dbReference type="PATRIC" id="fig|1224163.3.peg.2297"/>
<gene>
    <name evidence="1" type="ORF">B841_11385</name>
</gene>
<evidence type="ECO:0008006" key="3">
    <source>
        <dbReference type="Google" id="ProtNLM"/>
    </source>
</evidence>
<name>S5SWY4_9CORY</name>
<dbReference type="InterPro" id="IPR012349">
    <property type="entry name" value="Split_barrel_FMN-bd"/>
</dbReference>
<dbReference type="SUPFAM" id="SSF50475">
    <property type="entry name" value="FMN-binding split barrel"/>
    <property type="match status" value="1"/>
</dbReference>
<dbReference type="HOGENOM" id="CLU_127487_0_1_11"/>
<dbReference type="STRING" id="1224163.B841_11385"/>
<dbReference type="EMBL" id="CP003924">
    <property type="protein sequence ID" value="AGS35749.1"/>
    <property type="molecule type" value="Genomic_DNA"/>
</dbReference>
<dbReference type="KEGG" id="cmd:B841_11385"/>
<protein>
    <recommendedName>
        <fullName evidence="3">Pyridoxamine 5'-phosphate oxidase family protein</fullName>
    </recommendedName>
</protein>